<dbReference type="GO" id="GO:0016740">
    <property type="term" value="F:transferase activity"/>
    <property type="evidence" value="ECO:0007669"/>
    <property type="project" value="UniProtKB-KW"/>
</dbReference>
<reference evidence="3 4" key="1">
    <citation type="journal article" date="2018" name="Sci. Rep.">
        <title>Raphidocelis subcapitata (=Pseudokirchneriella subcapitata) provides an insight into genome evolution and environmental adaptations in the Sphaeropleales.</title>
        <authorList>
            <person name="Suzuki S."/>
            <person name="Yamaguchi H."/>
            <person name="Nakajima N."/>
            <person name="Kawachi M."/>
        </authorList>
    </citation>
    <scope>NUCLEOTIDE SEQUENCE [LARGE SCALE GENOMIC DNA]</scope>
    <source>
        <strain evidence="3 4">NIES-35</strain>
    </source>
</reference>
<dbReference type="InterPro" id="IPR050983">
    <property type="entry name" value="GST_Omega/HSP26"/>
</dbReference>
<dbReference type="STRING" id="307507.A0A2V0PEN5"/>
<comment type="caution">
    <text evidence="3">The sequence shown here is derived from an EMBL/GenBank/DDBJ whole genome shotgun (WGS) entry which is preliminary data.</text>
</comment>
<dbReference type="SUPFAM" id="SSF52833">
    <property type="entry name" value="Thioredoxin-like"/>
    <property type="match status" value="1"/>
</dbReference>
<dbReference type="EMBL" id="BDRX01000113">
    <property type="protein sequence ID" value="GBF97979.1"/>
    <property type="molecule type" value="Genomic_DNA"/>
</dbReference>
<sequence>MASGSLPRPAPAGRAVAGSAFNTRAAPTSVSGVVAARRAAACRAAGAHAAAAAAPALPKVSKPTLFDMPVSNNGARVRHVIYSKGLEGEFDIVPPSTVGGLASDTYKALNPQGKMPLLLLPDGTAIPESEVIVGYILDRWASSGPSLRAATPELRAKAALAARVHDLYITTVQACMYRAMPAAERARGIAQIARQLDVLEGICEGPYLAGEVTSADSAVFPTVVFMMQMLPDVFGWADVFAGRPKLAAWWQALQRDPAAVRVE</sequence>
<keyword evidence="4" id="KW-1185">Reference proteome</keyword>
<gene>
    <name evidence="3" type="ORF">Rsub_10653</name>
</gene>
<dbReference type="InterPro" id="IPR010987">
    <property type="entry name" value="Glutathione-S-Trfase_C-like"/>
</dbReference>
<evidence type="ECO:0000259" key="1">
    <source>
        <dbReference type="PROSITE" id="PS50404"/>
    </source>
</evidence>
<dbReference type="InParanoid" id="A0A2V0PEN5"/>
<dbReference type="CDD" id="cd00299">
    <property type="entry name" value="GST_C_family"/>
    <property type="match status" value="1"/>
</dbReference>
<protein>
    <submittedName>
        <fullName evidence="3">Glutathione S-transferase</fullName>
    </submittedName>
</protein>
<name>A0A2V0PEN5_9CHLO</name>
<dbReference type="GO" id="GO:0005737">
    <property type="term" value="C:cytoplasm"/>
    <property type="evidence" value="ECO:0007669"/>
    <property type="project" value="TreeGrafter"/>
</dbReference>
<dbReference type="InterPro" id="IPR036249">
    <property type="entry name" value="Thioredoxin-like_sf"/>
</dbReference>
<dbReference type="AlphaFoldDB" id="A0A2V0PEN5"/>
<keyword evidence="3" id="KW-0808">Transferase</keyword>
<dbReference type="PANTHER" id="PTHR43968:SF6">
    <property type="entry name" value="GLUTATHIONE S-TRANSFERASE OMEGA"/>
    <property type="match status" value="1"/>
</dbReference>
<dbReference type="Gene3D" id="3.40.30.10">
    <property type="entry name" value="Glutaredoxin"/>
    <property type="match status" value="1"/>
</dbReference>
<dbReference type="Proteomes" id="UP000247498">
    <property type="component" value="Unassembled WGS sequence"/>
</dbReference>
<dbReference type="PROSITE" id="PS50404">
    <property type="entry name" value="GST_NTER"/>
    <property type="match status" value="1"/>
</dbReference>
<dbReference type="InterPro" id="IPR004045">
    <property type="entry name" value="Glutathione_S-Trfase_N"/>
</dbReference>
<feature type="domain" description="GST C-terminal" evidence="2">
    <location>
        <begin position="151"/>
        <end position="263"/>
    </location>
</feature>
<evidence type="ECO:0000313" key="4">
    <source>
        <dbReference type="Proteomes" id="UP000247498"/>
    </source>
</evidence>
<dbReference type="InterPro" id="IPR036282">
    <property type="entry name" value="Glutathione-S-Trfase_C_sf"/>
</dbReference>
<dbReference type="PROSITE" id="PS50405">
    <property type="entry name" value="GST_CTER"/>
    <property type="match status" value="1"/>
</dbReference>
<evidence type="ECO:0000313" key="3">
    <source>
        <dbReference type="EMBL" id="GBF97979.1"/>
    </source>
</evidence>
<dbReference type="Pfam" id="PF13417">
    <property type="entry name" value="GST_N_3"/>
    <property type="match status" value="1"/>
</dbReference>
<dbReference type="SUPFAM" id="SSF47616">
    <property type="entry name" value="GST C-terminal domain-like"/>
    <property type="match status" value="1"/>
</dbReference>
<dbReference type="Pfam" id="PF13410">
    <property type="entry name" value="GST_C_2"/>
    <property type="match status" value="1"/>
</dbReference>
<accession>A0A2V0PEN5</accession>
<proteinExistence type="predicted"/>
<dbReference type="Gene3D" id="1.20.1050.10">
    <property type="match status" value="1"/>
</dbReference>
<dbReference type="PANTHER" id="PTHR43968">
    <property type="match status" value="1"/>
</dbReference>
<feature type="domain" description="GST N-terminal" evidence="1">
    <location>
        <begin position="61"/>
        <end position="144"/>
    </location>
</feature>
<organism evidence="3 4">
    <name type="scientific">Raphidocelis subcapitata</name>
    <dbReference type="NCBI Taxonomy" id="307507"/>
    <lineage>
        <taxon>Eukaryota</taxon>
        <taxon>Viridiplantae</taxon>
        <taxon>Chlorophyta</taxon>
        <taxon>core chlorophytes</taxon>
        <taxon>Chlorophyceae</taxon>
        <taxon>CS clade</taxon>
        <taxon>Sphaeropleales</taxon>
        <taxon>Selenastraceae</taxon>
        <taxon>Raphidocelis</taxon>
    </lineage>
</organism>
<evidence type="ECO:0000259" key="2">
    <source>
        <dbReference type="PROSITE" id="PS50405"/>
    </source>
</evidence>
<dbReference type="OrthoDB" id="422574at2759"/>